<dbReference type="PANTHER" id="PTHR30627">
    <property type="entry name" value="PEPTIDOGLYCAN D,D-TRANSPEPTIDASE"/>
    <property type="match status" value="1"/>
</dbReference>
<evidence type="ECO:0000256" key="2">
    <source>
        <dbReference type="ARBA" id="ARBA00023136"/>
    </source>
</evidence>
<dbReference type="Pfam" id="PF00905">
    <property type="entry name" value="Transpeptidase"/>
    <property type="match status" value="1"/>
</dbReference>
<dbReference type="InterPro" id="IPR001460">
    <property type="entry name" value="PCN-bd_Tpept"/>
</dbReference>
<accession>X1JSF9</accession>
<feature type="domain" description="Penicillin-binding protein transpeptidase" evidence="3">
    <location>
        <begin position="7"/>
        <end position="106"/>
    </location>
</feature>
<reference evidence="4" key="1">
    <citation type="journal article" date="2014" name="Front. Microbiol.">
        <title>High frequency of phylogenetically diverse reductive dehalogenase-homologous genes in deep subseafloor sedimentary metagenomes.</title>
        <authorList>
            <person name="Kawai M."/>
            <person name="Futagami T."/>
            <person name="Toyoda A."/>
            <person name="Takaki Y."/>
            <person name="Nishi S."/>
            <person name="Hori S."/>
            <person name="Arai W."/>
            <person name="Tsubouchi T."/>
            <person name="Morono Y."/>
            <person name="Uchiyama I."/>
            <person name="Ito T."/>
            <person name="Fujiyama A."/>
            <person name="Inagaki F."/>
            <person name="Takami H."/>
        </authorList>
    </citation>
    <scope>NUCLEOTIDE SEQUENCE</scope>
    <source>
        <strain evidence="4">Expedition CK06-06</strain>
    </source>
</reference>
<evidence type="ECO:0000256" key="1">
    <source>
        <dbReference type="ARBA" id="ARBA00004370"/>
    </source>
</evidence>
<sequence length="139" mass="15393">YTSTSCMVRKVMKEETAHILKKILVGVVNCGTGRFAKIDGIEIAGKTGTAEKSKPVIGYEKGEYIASFIGFLPVQDPQLLIGVFIDEPKGLYWGGYVAAPLFRKVAQRIICLEDYNNKVVSDFIVKSTKMEPNETIKDN</sequence>
<dbReference type="GO" id="GO:0005886">
    <property type="term" value="C:plasma membrane"/>
    <property type="evidence" value="ECO:0007669"/>
    <property type="project" value="TreeGrafter"/>
</dbReference>
<comment type="caution">
    <text evidence="4">The sequence shown here is derived from an EMBL/GenBank/DDBJ whole genome shotgun (WGS) entry which is preliminary data.</text>
</comment>
<dbReference type="InterPro" id="IPR012338">
    <property type="entry name" value="Beta-lactam/transpept-like"/>
</dbReference>
<protein>
    <recommendedName>
        <fullName evidence="3">Penicillin-binding protein transpeptidase domain-containing protein</fullName>
    </recommendedName>
</protein>
<comment type="subcellular location">
    <subcellularLocation>
        <location evidence="1">Membrane</location>
    </subcellularLocation>
</comment>
<dbReference type="SUPFAM" id="SSF56601">
    <property type="entry name" value="beta-lactamase/transpeptidase-like"/>
    <property type="match status" value="1"/>
</dbReference>
<dbReference type="PANTHER" id="PTHR30627:SF1">
    <property type="entry name" value="PEPTIDOGLYCAN D,D-TRANSPEPTIDASE FTSI"/>
    <property type="match status" value="1"/>
</dbReference>
<dbReference type="GO" id="GO:0071555">
    <property type="term" value="P:cell wall organization"/>
    <property type="evidence" value="ECO:0007669"/>
    <property type="project" value="TreeGrafter"/>
</dbReference>
<organism evidence="4">
    <name type="scientific">marine sediment metagenome</name>
    <dbReference type="NCBI Taxonomy" id="412755"/>
    <lineage>
        <taxon>unclassified sequences</taxon>
        <taxon>metagenomes</taxon>
        <taxon>ecological metagenomes</taxon>
    </lineage>
</organism>
<dbReference type="EMBL" id="BARU01033902">
    <property type="protein sequence ID" value="GAH72748.1"/>
    <property type="molecule type" value="Genomic_DNA"/>
</dbReference>
<dbReference type="AlphaFoldDB" id="X1JSF9"/>
<feature type="non-terminal residue" evidence="4">
    <location>
        <position position="1"/>
    </location>
</feature>
<dbReference type="InterPro" id="IPR050515">
    <property type="entry name" value="Beta-lactam/transpept"/>
</dbReference>
<dbReference type="Gene3D" id="3.40.710.10">
    <property type="entry name" value="DD-peptidase/beta-lactamase superfamily"/>
    <property type="match status" value="1"/>
</dbReference>
<dbReference type="GO" id="GO:0008658">
    <property type="term" value="F:penicillin binding"/>
    <property type="evidence" value="ECO:0007669"/>
    <property type="project" value="InterPro"/>
</dbReference>
<keyword evidence="2" id="KW-0472">Membrane</keyword>
<evidence type="ECO:0000313" key="4">
    <source>
        <dbReference type="EMBL" id="GAH72748.1"/>
    </source>
</evidence>
<proteinExistence type="predicted"/>
<gene>
    <name evidence="4" type="ORF">S03H2_53275</name>
</gene>
<name>X1JSF9_9ZZZZ</name>
<evidence type="ECO:0000259" key="3">
    <source>
        <dbReference type="Pfam" id="PF00905"/>
    </source>
</evidence>